<keyword evidence="2" id="KW-1133">Transmembrane helix</keyword>
<comment type="caution">
    <text evidence="3">The sequence shown here is derived from an EMBL/GenBank/DDBJ whole genome shotgun (WGS) entry which is preliminary data.</text>
</comment>
<feature type="transmembrane region" description="Helical" evidence="2">
    <location>
        <begin position="71"/>
        <end position="93"/>
    </location>
</feature>
<dbReference type="AlphaFoldDB" id="A0A7L1L129"/>
<organism evidence="3 4">
    <name type="scientific">Himantopus himantopus</name>
    <name type="common">Black-winged stilt</name>
    <name type="synonym">Charadrius himantopus</name>
    <dbReference type="NCBI Taxonomy" id="225398"/>
    <lineage>
        <taxon>Eukaryota</taxon>
        <taxon>Metazoa</taxon>
        <taxon>Chordata</taxon>
        <taxon>Craniata</taxon>
        <taxon>Vertebrata</taxon>
        <taxon>Euteleostomi</taxon>
        <taxon>Archelosauria</taxon>
        <taxon>Archosauria</taxon>
        <taxon>Dinosauria</taxon>
        <taxon>Saurischia</taxon>
        <taxon>Theropoda</taxon>
        <taxon>Coelurosauria</taxon>
        <taxon>Aves</taxon>
        <taxon>Neognathae</taxon>
        <taxon>Neoaves</taxon>
        <taxon>Charadriiformes</taxon>
        <taxon>Recurvirostridae</taxon>
        <taxon>Himantopus</taxon>
    </lineage>
</organism>
<dbReference type="EMBL" id="VXBK01005534">
    <property type="protein sequence ID" value="NXN69024.1"/>
    <property type="molecule type" value="Genomic_DNA"/>
</dbReference>
<keyword evidence="1" id="KW-1015">Disulfide bond</keyword>
<evidence type="ECO:0000256" key="2">
    <source>
        <dbReference type="SAM" id="Phobius"/>
    </source>
</evidence>
<dbReference type="Proteomes" id="UP000571567">
    <property type="component" value="Unassembled WGS sequence"/>
</dbReference>
<protein>
    <submittedName>
        <fullName evidence="3">ERVV2 protein</fullName>
    </submittedName>
</protein>
<keyword evidence="4" id="KW-1185">Reference proteome</keyword>
<dbReference type="Gene3D" id="1.10.287.210">
    <property type="match status" value="1"/>
</dbReference>
<dbReference type="SUPFAM" id="SSF58069">
    <property type="entry name" value="Virus ectodomain"/>
    <property type="match status" value="1"/>
</dbReference>
<feature type="non-terminal residue" evidence="3">
    <location>
        <position position="124"/>
    </location>
</feature>
<keyword evidence="2" id="KW-0812">Transmembrane</keyword>
<evidence type="ECO:0000313" key="4">
    <source>
        <dbReference type="Proteomes" id="UP000571567"/>
    </source>
</evidence>
<reference evidence="3 4" key="1">
    <citation type="submission" date="2019-09" db="EMBL/GenBank/DDBJ databases">
        <title>Bird 10,000 Genomes (B10K) Project - Family phase.</title>
        <authorList>
            <person name="Zhang G."/>
        </authorList>
    </citation>
    <scope>NUCLEOTIDE SEQUENCE [LARGE SCALE GENOMIC DNA]</scope>
    <source>
        <strain evidence="3">B10K-DU-002-13</strain>
        <tissue evidence="3">Muscle</tissue>
    </source>
</reference>
<evidence type="ECO:0000256" key="1">
    <source>
        <dbReference type="ARBA" id="ARBA00023157"/>
    </source>
</evidence>
<dbReference type="InterPro" id="IPR018154">
    <property type="entry name" value="TLV/ENV_coat_polyprotein"/>
</dbReference>
<name>A0A7L1L129_HIMHI</name>
<proteinExistence type="predicted"/>
<sequence length="124" mass="14516">LASQGGVCKIINTNCCVYVDQSGRVTTDLQEIRDQMKILHRVSEDDTSWGFSELWEKLTSWLPNLTWLKQLFVMMIVLVILFVVLCLMVRCALQCCRSSGDSYSEWKKNQLRRRLESNKYFEKV</sequence>
<feature type="non-terminal residue" evidence="3">
    <location>
        <position position="1"/>
    </location>
</feature>
<accession>A0A7L1L129</accession>
<dbReference type="Pfam" id="PF00429">
    <property type="entry name" value="TLV_coat"/>
    <property type="match status" value="1"/>
</dbReference>
<keyword evidence="2" id="KW-0472">Membrane</keyword>
<dbReference type="OrthoDB" id="8949317at2759"/>
<dbReference type="PANTHER" id="PTHR10424">
    <property type="entry name" value="VIRAL ENVELOPE PROTEIN"/>
    <property type="match status" value="1"/>
</dbReference>
<gene>
    <name evidence="3" type="primary">Ervv2_1</name>
    <name evidence="3" type="ORF">HIMHIM_R15704</name>
</gene>
<dbReference type="PANTHER" id="PTHR10424:SF73">
    <property type="entry name" value="ENDOGENOUS RETROVIRUS GROUP FC1 ENV POLYPROTEIN-RELATED"/>
    <property type="match status" value="1"/>
</dbReference>
<evidence type="ECO:0000313" key="3">
    <source>
        <dbReference type="EMBL" id="NXN69024.1"/>
    </source>
</evidence>